<organism evidence="2">
    <name type="scientific">Drosophila melanogaster</name>
    <name type="common">Fruit fly</name>
    <dbReference type="NCBI Taxonomy" id="7227"/>
    <lineage>
        <taxon>Eukaryota</taxon>
        <taxon>Metazoa</taxon>
        <taxon>Ecdysozoa</taxon>
        <taxon>Arthropoda</taxon>
        <taxon>Hexapoda</taxon>
        <taxon>Insecta</taxon>
        <taxon>Pterygota</taxon>
        <taxon>Neoptera</taxon>
        <taxon>Endopterygota</taxon>
        <taxon>Diptera</taxon>
        <taxon>Brachycera</taxon>
        <taxon>Muscomorpha</taxon>
        <taxon>Ephydroidea</taxon>
        <taxon>Drosophilidae</taxon>
        <taxon>Drosophila</taxon>
        <taxon>Sophophora</taxon>
    </lineage>
</organism>
<dbReference type="GO" id="GO:0016491">
    <property type="term" value="F:oxidoreductase activity"/>
    <property type="evidence" value="ECO:0007669"/>
    <property type="project" value="InterPro"/>
</dbReference>
<dbReference type="PANTHER" id="PTHR10742:SF398">
    <property type="entry name" value="AMINE OXIDASE DOMAIN-CONTAINING PROTEIN-RELATED"/>
    <property type="match status" value="1"/>
</dbReference>
<dbReference type="InterPro" id="IPR036188">
    <property type="entry name" value="FAD/NAD-bd_sf"/>
</dbReference>
<dbReference type="Gene3D" id="3.50.50.60">
    <property type="entry name" value="FAD/NAD(P)-binding domain"/>
    <property type="match status" value="1"/>
</dbReference>
<dbReference type="AlphaFoldDB" id="Q29QU2"/>
<dbReference type="HOGENOM" id="CLU_004498_2_3_1"/>
<dbReference type="OrthoDB" id="5046242at2759"/>
<reference evidence="2" key="1">
    <citation type="submission" date="2006-01" db="EMBL/GenBank/DDBJ databases">
        <authorList>
            <person name="Stapleton M."/>
            <person name="Carlson J."/>
            <person name="Chavez C."/>
            <person name="Frise E."/>
            <person name="George R."/>
            <person name="Pacleb J."/>
            <person name="Park S."/>
            <person name="Wan K."/>
            <person name="Yu C."/>
            <person name="Celniker S."/>
        </authorList>
    </citation>
    <scope>NUCLEOTIDE SEQUENCE</scope>
</reference>
<dbReference type="SUPFAM" id="SSF51905">
    <property type="entry name" value="FAD/NAD(P)-binding domain"/>
    <property type="match status" value="1"/>
</dbReference>
<dbReference type="ExpressionAtlas" id="Q29QU2">
    <property type="expression patterns" value="baseline and differential"/>
</dbReference>
<dbReference type="Pfam" id="PF01593">
    <property type="entry name" value="Amino_oxidase"/>
    <property type="match status" value="1"/>
</dbReference>
<dbReference type="InterPro" id="IPR002937">
    <property type="entry name" value="Amino_oxidase"/>
</dbReference>
<sequence length="495" mass="56225">LKLKQSTKKINPVPQIMSACSEPTTFSKTKETAKIVIIGAGASGVAAATKLLEQGFKNVLLFEAEDRIGGRINTILFANSLIDLGAQWCHGEEGNVVYEKVKDLDVLDRTGDYVVHFIRSNKEILTDVHNKALTELTNAFEVPGEHEGSVGDAFNAYWKENIHQLVPNDKTIAKEAQDCLKKVICSMDACDNLSELSYRNFRNFAIAGGDQNLSWRQKGYWKFLSVLLNSSDNQPGDQGILKGHVHLNKRIAKINWEGDGELTLRCWNGQFVSADHVICTVSLGVLREKHHKLFVPALPASKIRSIEGLKLGTVNKFYLEFEEQPVPENIREMAFLWLEEDLKELRSGKYFWLESVCYFHRVDCQPRLLQGWIIGAHSRYVETISEEQVLEGIMWMFRKFLKFSVPYPKNFLRSQWQSNPNFRGSYSYYSTYADELRTGRTDLASPLVDVTGRPRIQFAGEASSRNHFSTVHGAIESGWREAERLNEFYEGRAAN</sequence>
<feature type="domain" description="Amine oxidase" evidence="1">
    <location>
        <begin position="43"/>
        <end position="485"/>
    </location>
</feature>
<dbReference type="SUPFAM" id="SSF54373">
    <property type="entry name" value="FAD-linked reductases, C-terminal domain"/>
    <property type="match status" value="1"/>
</dbReference>
<name>Q29QU2_DROME</name>
<dbReference type="PRINTS" id="PR00419">
    <property type="entry name" value="ADXRDTASE"/>
</dbReference>
<protein>
    <submittedName>
        <fullName evidence="2">IP12451p</fullName>
    </submittedName>
</protein>
<dbReference type="Gene3D" id="3.90.660.10">
    <property type="match status" value="1"/>
</dbReference>
<feature type="non-terminal residue" evidence="2">
    <location>
        <position position="1"/>
    </location>
</feature>
<evidence type="ECO:0000259" key="1">
    <source>
        <dbReference type="Pfam" id="PF01593"/>
    </source>
</evidence>
<dbReference type="InterPro" id="IPR050281">
    <property type="entry name" value="Flavin_monoamine_oxidase"/>
</dbReference>
<dbReference type="VEuPathDB" id="VectorBase:FBgn0036750"/>
<dbReference type="PANTHER" id="PTHR10742">
    <property type="entry name" value="FLAVIN MONOAMINE OXIDASE"/>
    <property type="match status" value="1"/>
</dbReference>
<accession>Q29QU2</accession>
<dbReference type="Bgee" id="FBgn0036750">
    <property type="expression patterns" value="Expressed in embryonic/larval hemocyte (Drosophila) and 6 other cell types or tissues"/>
</dbReference>
<proteinExistence type="evidence at transcript level"/>
<dbReference type="EMBL" id="BT024298">
    <property type="protein sequence ID" value="ABC86360.1"/>
    <property type="molecule type" value="mRNA"/>
</dbReference>
<evidence type="ECO:0000313" key="2">
    <source>
        <dbReference type="EMBL" id="ABC86360.1"/>
    </source>
</evidence>